<dbReference type="SUPFAM" id="SSF51126">
    <property type="entry name" value="Pectin lyase-like"/>
    <property type="match status" value="1"/>
</dbReference>
<dbReference type="EMBL" id="UGEB01000001">
    <property type="protein sequence ID" value="STK51136.1"/>
    <property type="molecule type" value="Genomic_DNA"/>
</dbReference>
<proteinExistence type="predicted"/>
<dbReference type="Proteomes" id="UP000255543">
    <property type="component" value="Unassembled WGS sequence"/>
</dbReference>
<protein>
    <submittedName>
        <fullName evidence="1">Adhesin</fullName>
    </submittedName>
</protein>
<dbReference type="AlphaFoldDB" id="A0A376ZIG2"/>
<organism evidence="1 2">
    <name type="scientific">Escherichia coli</name>
    <dbReference type="NCBI Taxonomy" id="562"/>
    <lineage>
        <taxon>Bacteria</taxon>
        <taxon>Pseudomonadati</taxon>
        <taxon>Pseudomonadota</taxon>
        <taxon>Gammaproteobacteria</taxon>
        <taxon>Enterobacterales</taxon>
        <taxon>Enterobacteriaceae</taxon>
        <taxon>Escherichia</taxon>
    </lineage>
</organism>
<evidence type="ECO:0000313" key="1">
    <source>
        <dbReference type="EMBL" id="STK51136.1"/>
    </source>
</evidence>
<sequence length="165" mass="17206">MQIENGEVTLGRSNSLMNVGDTHCQDDPQDCYGLTIGSIDKYQNQAELNVGSTQQTFVHSLTGFQNGTLNIDAGGNVTVNQGSFAGTIEGAGQLTIAQNGSYVLSGAQSMALTGDIVVDDGAVLSLEGDAADLAALQDDPQSIVLNGGVLDLSDFSTWAERHIIQ</sequence>
<evidence type="ECO:0000313" key="2">
    <source>
        <dbReference type="Proteomes" id="UP000255543"/>
    </source>
</evidence>
<reference evidence="1 2" key="1">
    <citation type="submission" date="2018-06" db="EMBL/GenBank/DDBJ databases">
        <authorList>
            <consortium name="Pathogen Informatics"/>
            <person name="Doyle S."/>
        </authorList>
    </citation>
    <scope>NUCLEOTIDE SEQUENCE [LARGE SCALE GENOMIC DNA]</scope>
    <source>
        <strain evidence="1 2">NCTC8179</strain>
    </source>
</reference>
<name>A0A376ZIG2_ECOLX</name>
<dbReference type="InterPro" id="IPR011050">
    <property type="entry name" value="Pectin_lyase_fold/virulence"/>
</dbReference>
<accession>A0A376ZIG2</accession>
<gene>
    <name evidence="1" type="ORF">NCTC8179_00700</name>
</gene>